<gene>
    <name evidence="4" type="ORF">CNMCM6805_003118</name>
</gene>
<keyword evidence="3" id="KW-0812">Transmembrane</keyword>
<keyword evidence="3" id="KW-0472">Membrane</keyword>
<feature type="coiled-coil region" evidence="1">
    <location>
        <begin position="677"/>
        <end position="707"/>
    </location>
</feature>
<feature type="compositionally biased region" description="Polar residues" evidence="2">
    <location>
        <begin position="49"/>
        <end position="59"/>
    </location>
</feature>
<organism evidence="4 5">
    <name type="scientific">Aspergillus fumigatiaffinis</name>
    <dbReference type="NCBI Taxonomy" id="340414"/>
    <lineage>
        <taxon>Eukaryota</taxon>
        <taxon>Fungi</taxon>
        <taxon>Dikarya</taxon>
        <taxon>Ascomycota</taxon>
        <taxon>Pezizomycotina</taxon>
        <taxon>Eurotiomycetes</taxon>
        <taxon>Eurotiomycetidae</taxon>
        <taxon>Eurotiales</taxon>
        <taxon>Aspergillaceae</taxon>
        <taxon>Aspergillus</taxon>
        <taxon>Aspergillus subgen. Fumigati</taxon>
    </lineage>
</organism>
<feature type="compositionally biased region" description="Low complexity" evidence="2">
    <location>
        <begin position="66"/>
        <end position="86"/>
    </location>
</feature>
<evidence type="ECO:0000256" key="1">
    <source>
        <dbReference type="SAM" id="Coils"/>
    </source>
</evidence>
<keyword evidence="3" id="KW-1133">Transmembrane helix</keyword>
<dbReference type="AlphaFoldDB" id="A0A8H4GSK2"/>
<evidence type="ECO:0000313" key="5">
    <source>
        <dbReference type="Proteomes" id="UP000653565"/>
    </source>
</evidence>
<dbReference type="EMBL" id="JAAAPX010000187">
    <property type="protein sequence ID" value="KAF4227333.1"/>
    <property type="molecule type" value="Genomic_DNA"/>
</dbReference>
<accession>A0A8H4GSK2</accession>
<dbReference type="Proteomes" id="UP000653565">
    <property type="component" value="Unassembled WGS sequence"/>
</dbReference>
<reference evidence="4" key="1">
    <citation type="journal article" date="2020" name="bioRxiv">
        <title>Genomic and phenotypic heterogeneity of clinical isolates of the human pathogens Aspergillus fumigatus, Aspergillus lentulus and Aspergillus fumigatiaffinis.</title>
        <authorList>
            <person name="dos Santos R.A.C."/>
            <person name="Steenwyk J.L."/>
            <person name="Rivero-Menendez O."/>
            <person name="Mead M.E."/>
            <person name="Silva L.P."/>
            <person name="Bastos R.W."/>
            <person name="Alastruey-Izquierdo A."/>
            <person name="Goldman G.H."/>
            <person name="Rokas A."/>
        </authorList>
    </citation>
    <scope>NUCLEOTIDE SEQUENCE</scope>
    <source>
        <strain evidence="4">CNM-CM6805</strain>
    </source>
</reference>
<evidence type="ECO:0000256" key="2">
    <source>
        <dbReference type="SAM" id="MobiDB-lite"/>
    </source>
</evidence>
<name>A0A8H4GSK2_9EURO</name>
<comment type="caution">
    <text evidence="4">The sequence shown here is derived from an EMBL/GenBank/DDBJ whole genome shotgun (WGS) entry which is preliminary data.</text>
</comment>
<evidence type="ECO:0000256" key="3">
    <source>
        <dbReference type="SAM" id="Phobius"/>
    </source>
</evidence>
<feature type="transmembrane region" description="Helical" evidence="3">
    <location>
        <begin position="612"/>
        <end position="631"/>
    </location>
</feature>
<protein>
    <submittedName>
        <fullName evidence="4">Uncharacterized protein</fullName>
    </submittedName>
</protein>
<feature type="transmembrane region" description="Helical" evidence="3">
    <location>
        <begin position="755"/>
        <end position="773"/>
    </location>
</feature>
<keyword evidence="5" id="KW-1185">Reference proteome</keyword>
<sequence>MSKAVESPVLQAEVITLLREIKELLQTRNDRIEEILNLATHGHYAESAESAQTQLQPESVKSGEDSPGSVSPRSGSVSSDLASDSASKPESLRSKHHSRRDGMDRIRNYQLFLENPSFDRVHMEADLPITLEPKRPGFIAGSNWSYWRAVGQCPEGIDSDLHGLPLVWLAWGKGRPNYMPEWEMVQVDGEWHHIGGESLGAEIEFLPDEEFEKEERLVPYSLVPSLLPEPFGGSRSGLMHYRQLFQKCLGNLYSVPPDYRICLAFEKDALHAAVRDGLPLNSTLEKLRRIWETLYERGGSFEITDVDDFRHLIWYGWRDVHGNSLQEEEEGDPRTLAGPALSAEEFKVNIPPVRCQLNKRAGAPAVVRLVGATHWYRIISFRGLAAILKSKTVDSDIDIDQFCNLVFREVDKPWLDPPIRAVPIQRFRDFLDVHVRCKGRSEDANPFEAKWAPFHITWFKISPNGQRRLYGNWKSGALYGTTKRSGPASYLQEMAFTMGIFRSRLGAAGGFYMGEPPVNDVPDPGFWYWSILHLAPAHFYPLHQETSWPDSRYDGHMIPVALILQGLRDAADSWEQVANHLSSLVDDQGAIFDPDEHDRLLFDDNTFSRSRLYFWAIDCLGIFIPSISATMREWRNFWEARKHIFNAGENFIREVRRETGDATIPWCGPLGHLANLVPQVEDQIARLEALKSRLENMRAQIDTLRNGLFNASAVIESRAATELGENVKLLTYISIVYLPLSFCAALWAIDYSYHPGVFTVVTVLLATTTYLVVMNLNNLARLSKEAKPSVNFDQSV</sequence>
<keyword evidence="1" id="KW-0175">Coiled coil</keyword>
<feature type="transmembrane region" description="Helical" evidence="3">
    <location>
        <begin position="729"/>
        <end position="749"/>
    </location>
</feature>
<evidence type="ECO:0000313" key="4">
    <source>
        <dbReference type="EMBL" id="KAF4227333.1"/>
    </source>
</evidence>
<proteinExistence type="predicted"/>
<reference evidence="4" key="2">
    <citation type="submission" date="2020-04" db="EMBL/GenBank/DDBJ databases">
        <authorList>
            <person name="Santos R.A.C."/>
            <person name="Steenwyk J.L."/>
            <person name="Rivero-Menendez O."/>
            <person name="Mead M.E."/>
            <person name="Silva L.P."/>
            <person name="Bastos R.W."/>
            <person name="Alastruey-Izquierdo A."/>
            <person name="Goldman G.H."/>
            <person name="Rokas A."/>
        </authorList>
    </citation>
    <scope>NUCLEOTIDE SEQUENCE</scope>
    <source>
        <strain evidence="4">CNM-CM6805</strain>
    </source>
</reference>
<feature type="region of interest" description="Disordered" evidence="2">
    <location>
        <begin position="46"/>
        <end position="100"/>
    </location>
</feature>